<dbReference type="SUPFAM" id="SSF143120">
    <property type="entry name" value="YefM-like"/>
    <property type="match status" value="1"/>
</dbReference>
<dbReference type="InterPro" id="IPR006442">
    <property type="entry name" value="Antitoxin_Phd/YefM"/>
</dbReference>
<accession>A0A3P3XLD6</accession>
<proteinExistence type="inferred from homology"/>
<comment type="function">
    <text evidence="2">Antitoxin component of a type II toxin-antitoxin (TA) system.</text>
</comment>
<dbReference type="AlphaFoldDB" id="A0A3P3XLD6"/>
<dbReference type="EMBL" id="FWDM01000001">
    <property type="protein sequence ID" value="SLM09718.1"/>
    <property type="molecule type" value="Genomic_DNA"/>
</dbReference>
<sequence>MNVNLKDTIKPISYIKTNAADMMKFINDNKSSIIITQNGEAKAVLVDIDSYQEMRDAFSLLKIIKLSEKDIAAGNYKESDAVFSNLRTSLSK</sequence>
<dbReference type="InterPro" id="IPR036165">
    <property type="entry name" value="YefM-like_sf"/>
</dbReference>
<protein>
    <recommendedName>
        <fullName evidence="2">Antitoxin</fullName>
    </recommendedName>
</protein>
<gene>
    <name evidence="3" type="ORF">SPIROBIBN47_10013</name>
    <name evidence="4" type="ORF">SPIROBIBN47_410088</name>
</gene>
<dbReference type="Gene3D" id="3.40.1620.10">
    <property type="entry name" value="YefM-like domain"/>
    <property type="match status" value="1"/>
</dbReference>
<evidence type="ECO:0000256" key="1">
    <source>
        <dbReference type="ARBA" id="ARBA00009981"/>
    </source>
</evidence>
<reference evidence="4" key="1">
    <citation type="submission" date="2017-02" db="EMBL/GenBank/DDBJ databases">
        <authorList>
            <person name="Regsiter A."/>
            <person name="William W."/>
        </authorList>
    </citation>
    <scope>NUCLEOTIDE SEQUENCE</scope>
    <source>
        <strain evidence="4">Bib</strain>
    </source>
</reference>
<organism evidence="4">
    <name type="scientific">uncultured spirochete</name>
    <dbReference type="NCBI Taxonomy" id="156406"/>
    <lineage>
        <taxon>Bacteria</taxon>
        <taxon>Pseudomonadati</taxon>
        <taxon>Spirochaetota</taxon>
        <taxon>Spirochaetia</taxon>
        <taxon>Spirochaetales</taxon>
        <taxon>environmental samples</taxon>
    </lineage>
</organism>
<evidence type="ECO:0000313" key="4">
    <source>
        <dbReference type="EMBL" id="SLM15408.1"/>
    </source>
</evidence>
<dbReference type="EMBL" id="FWDM01000036">
    <property type="protein sequence ID" value="SLM15408.1"/>
    <property type="molecule type" value="Genomic_DNA"/>
</dbReference>
<name>A0A3P3XLD6_9SPIR</name>
<dbReference type="Pfam" id="PF02604">
    <property type="entry name" value="PhdYeFM_antitox"/>
    <property type="match status" value="1"/>
</dbReference>
<evidence type="ECO:0000313" key="3">
    <source>
        <dbReference type="EMBL" id="SLM09718.1"/>
    </source>
</evidence>
<comment type="similarity">
    <text evidence="1 2">Belongs to the phD/YefM antitoxin family.</text>
</comment>
<dbReference type="NCBIfam" id="TIGR01552">
    <property type="entry name" value="phd_fam"/>
    <property type="match status" value="1"/>
</dbReference>
<evidence type="ECO:0000256" key="2">
    <source>
        <dbReference type="RuleBase" id="RU362080"/>
    </source>
</evidence>